<dbReference type="InterPro" id="IPR003593">
    <property type="entry name" value="AAA+_ATPase"/>
</dbReference>
<reference evidence="6 7" key="1">
    <citation type="submission" date="2016-10" db="EMBL/GenBank/DDBJ databases">
        <title>Actinomyces aegypiusis sp. nov., isolated from the Aegypius monachus in Qinghai Tibet Plateau China.</title>
        <authorList>
            <person name="Wang Y."/>
        </authorList>
    </citation>
    <scope>NUCLEOTIDE SEQUENCE [LARGE SCALE GENOMIC DNA]</scope>
    <source>
        <strain evidence="6 7">VUL4_3</strain>
    </source>
</reference>
<evidence type="ECO:0000256" key="2">
    <source>
        <dbReference type="ARBA" id="ARBA00022741"/>
    </source>
</evidence>
<dbReference type="STRING" id="1912795.BK816_04025"/>
<dbReference type="PANTHER" id="PTHR42781">
    <property type="entry name" value="SPERMIDINE/PUTRESCINE IMPORT ATP-BINDING PROTEIN POTA"/>
    <property type="match status" value="1"/>
</dbReference>
<name>A0A1D9MJT2_9ACTO</name>
<keyword evidence="1" id="KW-0813">Transport</keyword>
<dbReference type="SMART" id="SM00382">
    <property type="entry name" value="AAA"/>
    <property type="match status" value="1"/>
</dbReference>
<evidence type="ECO:0000313" key="7">
    <source>
        <dbReference type="Proteomes" id="UP000176288"/>
    </source>
</evidence>
<dbReference type="PROSITE" id="PS00211">
    <property type="entry name" value="ABC_TRANSPORTER_1"/>
    <property type="match status" value="1"/>
</dbReference>
<evidence type="ECO:0000256" key="4">
    <source>
        <dbReference type="ARBA" id="ARBA00066388"/>
    </source>
</evidence>
<dbReference type="RefSeq" id="WP_071164031.1">
    <property type="nucleotide sequence ID" value="NZ_CP017812.1"/>
</dbReference>
<keyword evidence="3 6" id="KW-0067">ATP-binding</keyword>
<dbReference type="Pfam" id="PF00005">
    <property type="entry name" value="ABC_tran"/>
    <property type="match status" value="1"/>
</dbReference>
<evidence type="ECO:0000313" key="6">
    <source>
        <dbReference type="EMBL" id="AOZ72565.1"/>
    </source>
</evidence>
<dbReference type="SUPFAM" id="SSF52540">
    <property type="entry name" value="P-loop containing nucleoside triphosphate hydrolases"/>
    <property type="match status" value="1"/>
</dbReference>
<dbReference type="InterPro" id="IPR027417">
    <property type="entry name" value="P-loop_NTPase"/>
</dbReference>
<protein>
    <recommendedName>
        <fullName evidence="4">ABC-type quaternary amine transporter</fullName>
        <ecNumber evidence="4">7.6.2.9</ecNumber>
    </recommendedName>
</protein>
<dbReference type="GO" id="GO:0015418">
    <property type="term" value="F:ABC-type quaternary ammonium compound transporting activity"/>
    <property type="evidence" value="ECO:0007669"/>
    <property type="project" value="UniProtKB-EC"/>
</dbReference>
<dbReference type="Proteomes" id="UP000176288">
    <property type="component" value="Chromosome"/>
</dbReference>
<dbReference type="FunFam" id="3.40.50.300:FF:000425">
    <property type="entry name" value="Probable ABC transporter, ATP-binding subunit"/>
    <property type="match status" value="1"/>
</dbReference>
<dbReference type="GO" id="GO:0016887">
    <property type="term" value="F:ATP hydrolysis activity"/>
    <property type="evidence" value="ECO:0007669"/>
    <property type="project" value="InterPro"/>
</dbReference>
<keyword evidence="7" id="KW-1185">Reference proteome</keyword>
<dbReference type="InterPro" id="IPR017871">
    <property type="entry name" value="ABC_transporter-like_CS"/>
</dbReference>
<proteinExistence type="predicted"/>
<evidence type="ECO:0000259" key="5">
    <source>
        <dbReference type="PROSITE" id="PS50893"/>
    </source>
</evidence>
<accession>A0A1D9MJT2</accession>
<keyword evidence="2" id="KW-0547">Nucleotide-binding</keyword>
<dbReference type="EMBL" id="CP017812">
    <property type="protein sequence ID" value="AOZ72565.1"/>
    <property type="molecule type" value="Genomic_DNA"/>
</dbReference>
<dbReference type="EC" id="7.6.2.9" evidence="4"/>
<dbReference type="InterPro" id="IPR050093">
    <property type="entry name" value="ABC_SmlMolc_Importer"/>
</dbReference>
<evidence type="ECO:0000256" key="3">
    <source>
        <dbReference type="ARBA" id="ARBA00022840"/>
    </source>
</evidence>
<dbReference type="Gene3D" id="3.40.50.300">
    <property type="entry name" value="P-loop containing nucleotide triphosphate hydrolases"/>
    <property type="match status" value="1"/>
</dbReference>
<feature type="domain" description="ABC transporter" evidence="5">
    <location>
        <begin position="4"/>
        <end position="237"/>
    </location>
</feature>
<dbReference type="PROSITE" id="PS50893">
    <property type="entry name" value="ABC_TRANSPORTER_2"/>
    <property type="match status" value="1"/>
</dbReference>
<dbReference type="AlphaFoldDB" id="A0A1D9MJT2"/>
<gene>
    <name evidence="6" type="ORF">BK816_04025</name>
</gene>
<dbReference type="KEGG" id="avu:BK816_04025"/>
<dbReference type="OrthoDB" id="9802264at2"/>
<sequence>MSDITFENVSKSYGQQQVLSGFNLEIACGDFLAVVGSSGSGKTTILKMINALVKPDSGRVLIAGQDVSDMDLVELRRSIGYSIQGNVLFPHLDVFDNIAFVLELLGKSKQEKAETVTRLMEMFNLDPSLRHRFPHQLSGGQAQRVGIARAYATSPSILLMDEPFGAVDAITRYQLQHELKAWHAQANTTIVFITHDIREALFLGTKVLVLDEGEIQQYGTGEELLAHPANQFVADLIRMSR</sequence>
<organism evidence="6 7">
    <name type="scientific">Boudabousia tangfeifanii</name>
    <dbReference type="NCBI Taxonomy" id="1912795"/>
    <lineage>
        <taxon>Bacteria</taxon>
        <taxon>Bacillati</taxon>
        <taxon>Actinomycetota</taxon>
        <taxon>Actinomycetes</taxon>
        <taxon>Actinomycetales</taxon>
        <taxon>Actinomycetaceae</taxon>
        <taxon>Boudabousia</taxon>
    </lineage>
</organism>
<evidence type="ECO:0000256" key="1">
    <source>
        <dbReference type="ARBA" id="ARBA00022448"/>
    </source>
</evidence>
<dbReference type="GO" id="GO:0005524">
    <property type="term" value="F:ATP binding"/>
    <property type="evidence" value="ECO:0007669"/>
    <property type="project" value="UniProtKB-KW"/>
</dbReference>
<dbReference type="InterPro" id="IPR003439">
    <property type="entry name" value="ABC_transporter-like_ATP-bd"/>
</dbReference>
<dbReference type="PANTHER" id="PTHR42781:SF4">
    <property type="entry name" value="SPERMIDINE_PUTRESCINE IMPORT ATP-BINDING PROTEIN POTA"/>
    <property type="match status" value="1"/>
</dbReference>